<dbReference type="RefSeq" id="WP_139036696.1">
    <property type="nucleotide sequence ID" value="NZ_VDDA01000006.1"/>
</dbReference>
<protein>
    <submittedName>
        <fullName evidence="2">IS110 family transposase</fullName>
    </submittedName>
</protein>
<gene>
    <name evidence="2" type="ORF">FF100_16045</name>
</gene>
<dbReference type="AlphaFoldDB" id="A0A5C4LEV6"/>
<dbReference type="PANTHER" id="PTHR33055:SF3">
    <property type="entry name" value="PUTATIVE TRANSPOSASE FOR IS117-RELATED"/>
    <property type="match status" value="1"/>
</dbReference>
<organism evidence="2 3">
    <name type="scientific">Methylobacterium terricola</name>
    <dbReference type="NCBI Taxonomy" id="2583531"/>
    <lineage>
        <taxon>Bacteria</taxon>
        <taxon>Pseudomonadati</taxon>
        <taxon>Pseudomonadota</taxon>
        <taxon>Alphaproteobacteria</taxon>
        <taxon>Hyphomicrobiales</taxon>
        <taxon>Methylobacteriaceae</taxon>
        <taxon>Methylobacterium</taxon>
    </lineage>
</organism>
<dbReference type="OrthoDB" id="7459855at2"/>
<feature type="domain" description="Transposase IS116/IS110/IS902 C-terminal" evidence="1">
    <location>
        <begin position="256"/>
        <end position="335"/>
    </location>
</feature>
<evidence type="ECO:0000313" key="3">
    <source>
        <dbReference type="Proteomes" id="UP000305267"/>
    </source>
</evidence>
<dbReference type="GO" id="GO:0004803">
    <property type="term" value="F:transposase activity"/>
    <property type="evidence" value="ECO:0007669"/>
    <property type="project" value="InterPro"/>
</dbReference>
<dbReference type="PANTHER" id="PTHR33055">
    <property type="entry name" value="TRANSPOSASE FOR INSERTION SEQUENCE ELEMENT IS1111A"/>
    <property type="match status" value="1"/>
</dbReference>
<name>A0A5C4LEV6_9HYPH</name>
<dbReference type="NCBIfam" id="NF033542">
    <property type="entry name" value="transpos_IS110"/>
    <property type="match status" value="1"/>
</dbReference>
<dbReference type="Proteomes" id="UP000305267">
    <property type="component" value="Unassembled WGS sequence"/>
</dbReference>
<evidence type="ECO:0000259" key="1">
    <source>
        <dbReference type="Pfam" id="PF02371"/>
    </source>
</evidence>
<dbReference type="InterPro" id="IPR003346">
    <property type="entry name" value="Transposase_20"/>
</dbReference>
<keyword evidence="3" id="KW-1185">Reference proteome</keyword>
<evidence type="ECO:0000313" key="2">
    <source>
        <dbReference type="EMBL" id="TNC12339.1"/>
    </source>
</evidence>
<dbReference type="InterPro" id="IPR047650">
    <property type="entry name" value="Transpos_IS110"/>
</dbReference>
<proteinExistence type="predicted"/>
<dbReference type="Pfam" id="PF02371">
    <property type="entry name" value="Transposase_20"/>
    <property type="match status" value="1"/>
</dbReference>
<dbReference type="GO" id="GO:0006313">
    <property type="term" value="P:DNA transposition"/>
    <property type="evidence" value="ECO:0007669"/>
    <property type="project" value="InterPro"/>
</dbReference>
<accession>A0A5C4LEV6</accession>
<reference evidence="2 3" key="1">
    <citation type="submission" date="2019-06" db="EMBL/GenBank/DDBJ databases">
        <title>Genome of Methylobacterium sp. 17Sr1-39.</title>
        <authorList>
            <person name="Seo T."/>
        </authorList>
    </citation>
    <scope>NUCLEOTIDE SEQUENCE [LARGE SCALE GENOMIC DNA]</scope>
    <source>
        <strain evidence="2 3">17Sr1-39</strain>
    </source>
</reference>
<sequence>MTQVDDLSRSFVPFDQNRTLVAVLEMSQSRWLAAAVVPGISQRPLKKLEPDPVALLGWLGKWREKAGASGQFVDRVVLVYEAGRDGFWLARWLKAHGVEAFVVHSTSVAVSREHRRAKTDRLDTEMLIRVFLGWLRGEPRHCKMVAVPTVEEEDAKRPSRERENLVGEQTRIINRMKAALIRLGLRSFKPDRTKASAQLEELRTPEGILVPPNMLAELKRDMARLAWVREQIAAIEKSRLERLEQTPADEAQAKVQLLTRIVGMGVETADMLVREVLCRNLRDRRAVARYAGVTGSPDESGTKRRERGLAKAGNARVRRGLMQFAWRFLRFQPESALATWYRERTEGGGKRKTTMIVALARKLLIALWRLVMSGEVPQGVQLRPIAA</sequence>
<comment type="caution">
    <text evidence="2">The sequence shown here is derived from an EMBL/GenBank/DDBJ whole genome shotgun (WGS) entry which is preliminary data.</text>
</comment>
<dbReference type="GO" id="GO:0003677">
    <property type="term" value="F:DNA binding"/>
    <property type="evidence" value="ECO:0007669"/>
    <property type="project" value="InterPro"/>
</dbReference>
<dbReference type="EMBL" id="VDDA01000006">
    <property type="protein sequence ID" value="TNC12339.1"/>
    <property type="molecule type" value="Genomic_DNA"/>
</dbReference>